<reference evidence="2" key="1">
    <citation type="submission" date="2017-08" db="EMBL/GenBank/DDBJ databases">
        <authorList>
            <person name="Grouzdev D.S."/>
            <person name="Gaisin V.A."/>
            <person name="Rysina M.S."/>
            <person name="Gorlenko V.M."/>
        </authorList>
    </citation>
    <scope>NUCLEOTIDE SEQUENCE [LARGE SCALE GENOMIC DNA]</scope>
    <source>
        <strain evidence="2">Kir15-3F</strain>
    </source>
</reference>
<gene>
    <name evidence="1" type="ORF">CJ255_17165</name>
</gene>
<proteinExistence type="predicted"/>
<dbReference type="SUPFAM" id="SSF140453">
    <property type="entry name" value="EsxAB dimer-like"/>
    <property type="match status" value="1"/>
</dbReference>
<dbReference type="Gene3D" id="1.10.287.1060">
    <property type="entry name" value="ESAT-6-like"/>
    <property type="match status" value="1"/>
</dbReference>
<name>A0A2A6RG01_9CHLR</name>
<dbReference type="Pfam" id="PF06013">
    <property type="entry name" value="WXG100"/>
    <property type="match status" value="1"/>
</dbReference>
<dbReference type="InterPro" id="IPR036689">
    <property type="entry name" value="ESAT-6-like_sf"/>
</dbReference>
<comment type="caution">
    <text evidence="1">The sequence shown here is derived from an EMBL/GenBank/DDBJ whole genome shotgun (WGS) entry which is preliminary data.</text>
</comment>
<evidence type="ECO:0000313" key="2">
    <source>
        <dbReference type="Proteomes" id="UP000220527"/>
    </source>
</evidence>
<dbReference type="InterPro" id="IPR010310">
    <property type="entry name" value="T7SS_ESAT-6-like"/>
</dbReference>
<accession>A0A2A6RG01</accession>
<protein>
    <submittedName>
        <fullName evidence="1">Uncharacterized protein</fullName>
    </submittedName>
</protein>
<sequence length="249" mass="27567">MASIIRADTDQMRNVARQMRNVAEQVTNGSSTMHQSMNTLDAVWSGQARDRGMQAWSQIVVKHNPIAEELIRMAHGLEDLAQRLDEIFATFGGGAAIGSVTAFVLEAARSAIGSFRHRISEGLHAIGHRIRDLLPSPAPIDPMPPFPYFPHSPRPDFVFPVFPPPSPWPGAVPMPMPMPMPSDIPSVKPIPMPIPGYRPDMPSGLELDPNWIRPEPSVITLPDRIISPSDIRPFVPNPDIRLPFFRLNS</sequence>
<evidence type="ECO:0000313" key="1">
    <source>
        <dbReference type="EMBL" id="PDW01816.1"/>
    </source>
</evidence>
<keyword evidence="2" id="KW-1185">Reference proteome</keyword>
<organism evidence="1 2">
    <name type="scientific">Candidatus Viridilinea mediisalina</name>
    <dbReference type="NCBI Taxonomy" id="2024553"/>
    <lineage>
        <taxon>Bacteria</taxon>
        <taxon>Bacillati</taxon>
        <taxon>Chloroflexota</taxon>
        <taxon>Chloroflexia</taxon>
        <taxon>Chloroflexales</taxon>
        <taxon>Chloroflexineae</taxon>
        <taxon>Oscillochloridaceae</taxon>
        <taxon>Candidatus Viridilinea</taxon>
    </lineage>
</organism>
<dbReference type="Proteomes" id="UP000220527">
    <property type="component" value="Unassembled WGS sequence"/>
</dbReference>
<dbReference type="RefSeq" id="WP_097645327.1">
    <property type="nucleotide sequence ID" value="NZ_NQWI01000106.1"/>
</dbReference>
<dbReference type="EMBL" id="NQWI01000106">
    <property type="protein sequence ID" value="PDW01816.1"/>
    <property type="molecule type" value="Genomic_DNA"/>
</dbReference>
<dbReference type="AlphaFoldDB" id="A0A2A6RG01"/>